<dbReference type="PROSITE" id="PS01031">
    <property type="entry name" value="SHSP"/>
    <property type="match status" value="1"/>
</dbReference>
<dbReference type="InterPro" id="IPR031107">
    <property type="entry name" value="Small_HSP"/>
</dbReference>
<dbReference type="EMBL" id="GDJX01009208">
    <property type="protein sequence ID" value="JAT58728.1"/>
    <property type="molecule type" value="Transcribed_RNA"/>
</dbReference>
<gene>
    <name evidence="5" type="primary">HSP18.5-C_2</name>
    <name evidence="5" type="ORF">g.6212</name>
</gene>
<sequence>WTEPLCFCRLHSKRQVSCGIPEEFKDNAVPVAGDALSLSLPQKCSWRCCVAAKPGEFVLSYKLRSRMPVIHSLFGGSLRDDVINFSSPSPWNTLDGFSLDGTLFPSSSKYRRNEMPPFGKARFKSEKTTEHHVFKADLHGLRAEDVRLKTEAGILRVFAEQRTAKGKGHRWQGEEGSSSRLSHRILLPDDAEVDQVQAAVRKGVLIITVPRKKVQKQV</sequence>
<feature type="domain" description="SHSP" evidence="4">
    <location>
        <begin position="109"/>
        <end position="218"/>
    </location>
</feature>
<dbReference type="Pfam" id="PF00011">
    <property type="entry name" value="HSP20"/>
    <property type="match status" value="1"/>
</dbReference>
<keyword evidence="1 5" id="KW-0346">Stress response</keyword>
<evidence type="ECO:0000313" key="5">
    <source>
        <dbReference type="EMBL" id="JAT58728.1"/>
    </source>
</evidence>
<dbReference type="AlphaFoldDB" id="A0A1D1YVN3"/>
<evidence type="ECO:0000256" key="2">
    <source>
        <dbReference type="PROSITE-ProRule" id="PRU00285"/>
    </source>
</evidence>
<dbReference type="Gene3D" id="2.60.40.790">
    <property type="match status" value="1"/>
</dbReference>
<proteinExistence type="inferred from homology"/>
<organism evidence="5">
    <name type="scientific">Anthurium amnicola</name>
    <dbReference type="NCBI Taxonomy" id="1678845"/>
    <lineage>
        <taxon>Eukaryota</taxon>
        <taxon>Viridiplantae</taxon>
        <taxon>Streptophyta</taxon>
        <taxon>Embryophyta</taxon>
        <taxon>Tracheophyta</taxon>
        <taxon>Spermatophyta</taxon>
        <taxon>Magnoliopsida</taxon>
        <taxon>Liliopsida</taxon>
        <taxon>Araceae</taxon>
        <taxon>Pothoideae</taxon>
        <taxon>Potheae</taxon>
        <taxon>Anthurium</taxon>
    </lineage>
</organism>
<dbReference type="InterPro" id="IPR008978">
    <property type="entry name" value="HSP20-like_chaperone"/>
</dbReference>
<accession>A0A1D1YVN3</accession>
<dbReference type="SUPFAM" id="SSF49764">
    <property type="entry name" value="HSP20-like chaperones"/>
    <property type="match status" value="1"/>
</dbReference>
<comment type="similarity">
    <text evidence="2 3">Belongs to the small heat shock protein (HSP20) family.</text>
</comment>
<dbReference type="CDD" id="cd06464">
    <property type="entry name" value="ACD_sHsps-like"/>
    <property type="match status" value="1"/>
</dbReference>
<evidence type="ECO:0000256" key="3">
    <source>
        <dbReference type="RuleBase" id="RU003616"/>
    </source>
</evidence>
<dbReference type="PANTHER" id="PTHR11527">
    <property type="entry name" value="HEAT-SHOCK PROTEIN 20 FAMILY MEMBER"/>
    <property type="match status" value="1"/>
</dbReference>
<evidence type="ECO:0000259" key="4">
    <source>
        <dbReference type="PROSITE" id="PS01031"/>
    </source>
</evidence>
<evidence type="ECO:0000256" key="1">
    <source>
        <dbReference type="ARBA" id="ARBA00023016"/>
    </source>
</evidence>
<feature type="non-terminal residue" evidence="5">
    <location>
        <position position="1"/>
    </location>
</feature>
<name>A0A1D1YVN3_9ARAE</name>
<dbReference type="InterPro" id="IPR002068">
    <property type="entry name" value="A-crystallin/Hsp20_dom"/>
</dbReference>
<reference evidence="5" key="1">
    <citation type="submission" date="2015-07" db="EMBL/GenBank/DDBJ databases">
        <title>Transcriptome Assembly of Anthurium amnicola.</title>
        <authorList>
            <person name="Suzuki J."/>
        </authorList>
    </citation>
    <scope>NUCLEOTIDE SEQUENCE</scope>
</reference>
<protein>
    <submittedName>
        <fullName evidence="5">18. class I heat shock protein</fullName>
    </submittedName>
</protein>